<keyword evidence="2" id="KW-0687">Ribonucleoprotein</keyword>
<evidence type="ECO:0000256" key="1">
    <source>
        <dbReference type="ARBA" id="ARBA00022980"/>
    </source>
</evidence>
<dbReference type="InterPro" id="IPR013823">
    <property type="entry name" value="Ribosomal_bL12_C"/>
</dbReference>
<sequence>MSRDPNVALWALVAILVVGAAAAWIGARRADRNGPRLSGTAPFDAASVRAGEWLLVLDGAGPRKIQVIKELRVITRLGLADAKALTDRTPSVVLDGVDRASAEAAHRILADAGAAVRITETAPVPTPPPGGWFDVVLDDAGRRKIEVIKEIRSLTGLGLAEAKQAAERVPSTVLRAVDQPTATAAQSRLRAAGAAVRIVGS</sequence>
<dbReference type="InterPro" id="IPR014719">
    <property type="entry name" value="Ribosomal_bL12_C/ClpS-like"/>
</dbReference>
<gene>
    <name evidence="4" type="ORF">EIW28_00505</name>
</gene>
<comment type="caution">
    <text evidence="4">The sequence shown here is derived from an EMBL/GenBank/DDBJ whole genome shotgun (WGS) entry which is preliminary data.</text>
</comment>
<organism evidence="4 5">
    <name type="scientific">Glycomyces terrestris</name>
    <dbReference type="NCBI Taxonomy" id="2493553"/>
    <lineage>
        <taxon>Bacteria</taxon>
        <taxon>Bacillati</taxon>
        <taxon>Actinomycetota</taxon>
        <taxon>Actinomycetes</taxon>
        <taxon>Glycomycetales</taxon>
        <taxon>Glycomycetaceae</taxon>
        <taxon>Glycomyces</taxon>
    </lineage>
</organism>
<feature type="domain" description="Large ribosomal subunit protein bL12 C-terminal" evidence="3">
    <location>
        <begin position="133"/>
        <end position="198"/>
    </location>
</feature>
<keyword evidence="1 4" id="KW-0689">Ribosomal protein</keyword>
<feature type="domain" description="Large ribosomal subunit protein bL12 C-terminal" evidence="3">
    <location>
        <begin position="56"/>
        <end position="118"/>
    </location>
</feature>
<dbReference type="InterPro" id="IPR000206">
    <property type="entry name" value="Ribosomal_bL12"/>
</dbReference>
<dbReference type="GO" id="GO:0022625">
    <property type="term" value="C:cytosolic large ribosomal subunit"/>
    <property type="evidence" value="ECO:0007669"/>
    <property type="project" value="TreeGrafter"/>
</dbReference>
<dbReference type="GO" id="GO:0006412">
    <property type="term" value="P:translation"/>
    <property type="evidence" value="ECO:0007669"/>
    <property type="project" value="InterPro"/>
</dbReference>
<reference evidence="4 5" key="1">
    <citation type="submission" date="2018-12" db="EMBL/GenBank/DDBJ databases">
        <title>Glycomyces sp. YIM 121974 draft genome.</title>
        <authorList>
            <person name="Li Q."/>
        </authorList>
    </citation>
    <scope>NUCLEOTIDE SEQUENCE [LARGE SCALE GENOMIC DNA]</scope>
    <source>
        <strain evidence="4 5">YIM 121974</strain>
    </source>
</reference>
<dbReference type="EMBL" id="RSEB01000001">
    <property type="protein sequence ID" value="RRS01298.1"/>
    <property type="molecule type" value="Genomic_DNA"/>
</dbReference>
<dbReference type="Pfam" id="PF00542">
    <property type="entry name" value="Ribosomal_L12"/>
    <property type="match status" value="2"/>
</dbReference>
<dbReference type="GO" id="GO:0003729">
    <property type="term" value="F:mRNA binding"/>
    <property type="evidence" value="ECO:0007669"/>
    <property type="project" value="TreeGrafter"/>
</dbReference>
<evidence type="ECO:0000313" key="5">
    <source>
        <dbReference type="Proteomes" id="UP000277256"/>
    </source>
</evidence>
<dbReference type="SUPFAM" id="SSF54736">
    <property type="entry name" value="ClpS-like"/>
    <property type="match status" value="2"/>
</dbReference>
<evidence type="ECO:0000259" key="3">
    <source>
        <dbReference type="Pfam" id="PF00542"/>
    </source>
</evidence>
<protein>
    <submittedName>
        <fullName evidence="4">Ribosomal protein L7/L12</fullName>
    </submittedName>
</protein>
<evidence type="ECO:0000313" key="4">
    <source>
        <dbReference type="EMBL" id="RRS01298.1"/>
    </source>
</evidence>
<proteinExistence type="predicted"/>
<dbReference type="AlphaFoldDB" id="A0A426V396"/>
<dbReference type="Proteomes" id="UP000277256">
    <property type="component" value="Unassembled WGS sequence"/>
</dbReference>
<evidence type="ECO:0000256" key="2">
    <source>
        <dbReference type="ARBA" id="ARBA00023274"/>
    </source>
</evidence>
<dbReference type="RefSeq" id="WP_125245776.1">
    <property type="nucleotide sequence ID" value="NZ_RSEB01000001.1"/>
</dbReference>
<dbReference type="PANTHER" id="PTHR45987">
    <property type="entry name" value="39S RIBOSOMAL PROTEIN L12"/>
    <property type="match status" value="1"/>
</dbReference>
<dbReference type="PANTHER" id="PTHR45987:SF4">
    <property type="entry name" value="LARGE RIBOSOMAL SUBUNIT PROTEIN BL12M"/>
    <property type="match status" value="1"/>
</dbReference>
<dbReference type="Gene3D" id="3.30.1390.10">
    <property type="match status" value="2"/>
</dbReference>
<keyword evidence="5" id="KW-1185">Reference proteome</keyword>
<name>A0A426V396_9ACTN</name>
<accession>A0A426V396</accession>
<dbReference type="GO" id="GO:0003735">
    <property type="term" value="F:structural constituent of ribosome"/>
    <property type="evidence" value="ECO:0007669"/>
    <property type="project" value="InterPro"/>
</dbReference>